<evidence type="ECO:0000256" key="6">
    <source>
        <dbReference type="SAM" id="Phobius"/>
    </source>
</evidence>
<evidence type="ECO:0000256" key="4">
    <source>
        <dbReference type="ARBA" id="ARBA00022989"/>
    </source>
</evidence>
<gene>
    <name evidence="8" type="ORF">R3P95_08200</name>
</gene>
<evidence type="ECO:0000256" key="1">
    <source>
        <dbReference type="ARBA" id="ARBA00004651"/>
    </source>
</evidence>
<dbReference type="EMBL" id="JAWLKE010000003">
    <property type="protein sequence ID" value="MDV6230526.1"/>
    <property type="molecule type" value="Genomic_DNA"/>
</dbReference>
<comment type="subcellular location">
    <subcellularLocation>
        <location evidence="1">Cell membrane</location>
        <topology evidence="1">Multi-pass membrane protein</topology>
    </subcellularLocation>
</comment>
<evidence type="ECO:0000259" key="7">
    <source>
        <dbReference type="Pfam" id="PF12696"/>
    </source>
</evidence>
<accession>A0ABU4AWA2</accession>
<sequence length="615" mass="66248">MSAMQSPPRRPSEPFVPSEVWVGAALIVGLVFAVAGGGMVSSLVSGTVIAMPTSLGELFSIFRGLVTNPSDPAAAWPATAQPGPAWVTWVCILVLGALYTAVALWISSEIDDWQHHRGQAQRGFAGRRELARAGIDEKSVRTAAVATRSSLKGTRASKLDASEVAIALGRNMVDPDRIVYIKQNDCMLVEGVTGSGKTWRVAYRRCMDAPGTLLVTSTKVDLMSATYEHRAALGQVSIFDPDNITGWPDPIRWSILSGCQDPDVAIRRAQSLVSAMPMGDTKNGGYWEDKAVVLLRCYLHAAAISGADLATLRVWVNSRKGREPREILMRTMPGWEAELGQILDSGSDSSDDMIGAASRLLAPLASPALLKAVDVPTRESFDIDEFIRSGADTLYLVSKGKDNSAAPFIAALASEVHYLADRYSQTLPGGRFDPPIRFELDEVNNVAPIPGLPDLMSDSGGRGITIHAYAHNEEQNKLRWGAVAGKMFADNSPARLILPGLKGDELQAISKMLGDRYEWQPSGNAQSGPTLREVPVMSPAQIRQMDPDQGLLIYRTAPPILVHLPTVWDEKESRAAVLQSQQVFDEIVASGTAPRTEVQSGAVVLDKVSDGTTLS</sequence>
<keyword evidence="9" id="KW-1185">Reference proteome</keyword>
<keyword evidence="3 6" id="KW-0812">Transmembrane</keyword>
<feature type="transmembrane region" description="Helical" evidence="6">
    <location>
        <begin position="20"/>
        <end position="40"/>
    </location>
</feature>
<evidence type="ECO:0000256" key="3">
    <source>
        <dbReference type="ARBA" id="ARBA00022692"/>
    </source>
</evidence>
<evidence type="ECO:0000313" key="9">
    <source>
        <dbReference type="Proteomes" id="UP001185899"/>
    </source>
</evidence>
<keyword evidence="5 6" id="KW-0472">Membrane</keyword>
<dbReference type="InterPro" id="IPR032689">
    <property type="entry name" value="TraG-D_C"/>
</dbReference>
<protein>
    <submittedName>
        <fullName evidence="8">TraM recognition domain-containing protein</fullName>
    </submittedName>
</protein>
<proteinExistence type="predicted"/>
<dbReference type="InterPro" id="IPR027417">
    <property type="entry name" value="P-loop_NTPase"/>
</dbReference>
<dbReference type="Pfam" id="PF12696">
    <property type="entry name" value="TraG-D_C"/>
    <property type="match status" value="1"/>
</dbReference>
<dbReference type="PANTHER" id="PTHR37937">
    <property type="entry name" value="CONJUGATIVE TRANSFER: DNA TRANSPORT"/>
    <property type="match status" value="1"/>
</dbReference>
<evidence type="ECO:0000313" key="8">
    <source>
        <dbReference type="EMBL" id="MDV6230526.1"/>
    </source>
</evidence>
<feature type="domain" description="TraD/TraG TraM recognition site" evidence="7">
    <location>
        <begin position="435"/>
        <end position="546"/>
    </location>
</feature>
<evidence type="ECO:0000256" key="2">
    <source>
        <dbReference type="ARBA" id="ARBA00022475"/>
    </source>
</evidence>
<keyword evidence="4 6" id="KW-1133">Transmembrane helix</keyword>
<organism evidence="8 9">
    <name type="scientific">Rhodococcus cercidiphylli</name>
    <dbReference type="NCBI Taxonomy" id="489916"/>
    <lineage>
        <taxon>Bacteria</taxon>
        <taxon>Bacillati</taxon>
        <taxon>Actinomycetota</taxon>
        <taxon>Actinomycetes</taxon>
        <taxon>Mycobacteriales</taxon>
        <taxon>Nocardiaceae</taxon>
        <taxon>Rhodococcus</taxon>
    </lineage>
</organism>
<dbReference type="Gene3D" id="3.40.50.300">
    <property type="entry name" value="P-loop containing nucleotide triphosphate hydrolases"/>
    <property type="match status" value="1"/>
</dbReference>
<dbReference type="Proteomes" id="UP001185899">
    <property type="component" value="Unassembled WGS sequence"/>
</dbReference>
<keyword evidence="2" id="KW-1003">Cell membrane</keyword>
<name>A0ABU4AWA2_9NOCA</name>
<evidence type="ECO:0000256" key="5">
    <source>
        <dbReference type="ARBA" id="ARBA00023136"/>
    </source>
</evidence>
<dbReference type="PANTHER" id="PTHR37937:SF1">
    <property type="entry name" value="CONJUGATIVE TRANSFER: DNA TRANSPORT"/>
    <property type="match status" value="1"/>
</dbReference>
<dbReference type="InterPro" id="IPR051539">
    <property type="entry name" value="T4SS-coupling_protein"/>
</dbReference>
<dbReference type="SUPFAM" id="SSF52540">
    <property type="entry name" value="P-loop containing nucleoside triphosphate hydrolases"/>
    <property type="match status" value="1"/>
</dbReference>
<dbReference type="CDD" id="cd01127">
    <property type="entry name" value="TrwB_TraG_TraD_VirD4"/>
    <property type="match status" value="1"/>
</dbReference>
<reference evidence="8 9" key="1">
    <citation type="submission" date="2023-10" db="EMBL/GenBank/DDBJ databases">
        <title>Development of a sustainable strategy for remediation of hydrocarbon-contaminated territories based on the waste exchange concept.</title>
        <authorList>
            <person name="Krivoruchko A."/>
        </authorList>
    </citation>
    <scope>NUCLEOTIDE SEQUENCE [LARGE SCALE GENOMIC DNA]</scope>
    <source>
        <strain evidence="8 9">IEGM 1322</strain>
    </source>
</reference>
<dbReference type="RefSeq" id="WP_317547962.1">
    <property type="nucleotide sequence ID" value="NZ_JAWLKE010000003.1"/>
</dbReference>
<comment type="caution">
    <text evidence="8">The sequence shown here is derived from an EMBL/GenBank/DDBJ whole genome shotgun (WGS) entry which is preliminary data.</text>
</comment>
<feature type="transmembrane region" description="Helical" evidence="6">
    <location>
        <begin position="86"/>
        <end position="107"/>
    </location>
</feature>